<dbReference type="InterPro" id="IPR036388">
    <property type="entry name" value="WH-like_DNA-bd_sf"/>
</dbReference>
<accession>A0A2S9IT91</accession>
<dbReference type="InterPro" id="IPR005143">
    <property type="entry name" value="TF_LuxR_autoind-bd_dom"/>
</dbReference>
<proteinExistence type="predicted"/>
<dbReference type="PANTHER" id="PTHR44688">
    <property type="entry name" value="DNA-BINDING TRANSCRIPTIONAL ACTIVATOR DEVR_DOSR"/>
    <property type="match status" value="1"/>
</dbReference>
<dbReference type="GO" id="GO:0003677">
    <property type="term" value="F:DNA binding"/>
    <property type="evidence" value="ECO:0007669"/>
    <property type="project" value="UniProtKB-KW"/>
</dbReference>
<dbReference type="SUPFAM" id="SSF75516">
    <property type="entry name" value="Pheromone-binding domain of LuxR-like quorum-sensing transcription factors"/>
    <property type="match status" value="1"/>
</dbReference>
<dbReference type="PRINTS" id="PR00038">
    <property type="entry name" value="HTHLUXR"/>
</dbReference>
<evidence type="ECO:0000259" key="4">
    <source>
        <dbReference type="PROSITE" id="PS50043"/>
    </source>
</evidence>
<keyword evidence="1" id="KW-0805">Transcription regulation</keyword>
<dbReference type="Gene3D" id="1.10.10.10">
    <property type="entry name" value="Winged helix-like DNA-binding domain superfamily/Winged helix DNA-binding domain"/>
    <property type="match status" value="1"/>
</dbReference>
<evidence type="ECO:0000313" key="6">
    <source>
        <dbReference type="Proteomes" id="UP000239434"/>
    </source>
</evidence>
<evidence type="ECO:0000256" key="1">
    <source>
        <dbReference type="ARBA" id="ARBA00023015"/>
    </source>
</evidence>
<dbReference type="PANTHER" id="PTHR44688:SF16">
    <property type="entry name" value="DNA-BINDING TRANSCRIPTIONAL ACTIVATOR DEVR_DOSR"/>
    <property type="match status" value="1"/>
</dbReference>
<dbReference type="InterPro" id="IPR000792">
    <property type="entry name" value="Tscrpt_reg_LuxR_C"/>
</dbReference>
<dbReference type="InterPro" id="IPR016032">
    <property type="entry name" value="Sig_transdc_resp-reg_C-effctor"/>
</dbReference>
<name>A0A2S9IT91_9HYPH</name>
<dbReference type="Proteomes" id="UP000239434">
    <property type="component" value="Unassembled WGS sequence"/>
</dbReference>
<reference evidence="5 6" key="1">
    <citation type="submission" date="2018-02" db="EMBL/GenBank/DDBJ databases">
        <title>The draft genome of Phyllobacterium sp. 1N-3.</title>
        <authorList>
            <person name="Liu L."/>
            <person name="Li L."/>
            <person name="Zhang X."/>
            <person name="Wang T."/>
            <person name="Liang L."/>
        </authorList>
    </citation>
    <scope>NUCLEOTIDE SEQUENCE [LARGE SCALE GENOMIC DNA]</scope>
    <source>
        <strain evidence="5 6">1N-3</strain>
    </source>
</reference>
<evidence type="ECO:0000256" key="2">
    <source>
        <dbReference type="ARBA" id="ARBA00023125"/>
    </source>
</evidence>
<dbReference type="PROSITE" id="PS50043">
    <property type="entry name" value="HTH_LUXR_2"/>
    <property type="match status" value="1"/>
</dbReference>
<dbReference type="SUPFAM" id="SSF46894">
    <property type="entry name" value="C-terminal effector domain of the bipartite response regulators"/>
    <property type="match status" value="1"/>
</dbReference>
<gene>
    <name evidence="5" type="ORF">C5748_09585</name>
</gene>
<dbReference type="EMBL" id="PVBR01000006">
    <property type="protein sequence ID" value="PRD43745.1"/>
    <property type="molecule type" value="Genomic_DNA"/>
</dbReference>
<feature type="domain" description="HTH luxR-type" evidence="4">
    <location>
        <begin position="171"/>
        <end position="236"/>
    </location>
</feature>
<organism evidence="5 6">
    <name type="scientific">Phyllobacterium phragmitis</name>
    <dbReference type="NCBI Taxonomy" id="2670329"/>
    <lineage>
        <taxon>Bacteria</taxon>
        <taxon>Pseudomonadati</taxon>
        <taxon>Pseudomonadota</taxon>
        <taxon>Alphaproteobacteria</taxon>
        <taxon>Hyphomicrobiales</taxon>
        <taxon>Phyllobacteriaceae</taxon>
        <taxon>Phyllobacterium</taxon>
    </lineage>
</organism>
<dbReference type="Pfam" id="PF03472">
    <property type="entry name" value="Autoind_bind"/>
    <property type="match status" value="1"/>
</dbReference>
<keyword evidence="2" id="KW-0238">DNA-binding</keyword>
<keyword evidence="3" id="KW-0804">Transcription</keyword>
<dbReference type="RefSeq" id="WP_105741957.1">
    <property type="nucleotide sequence ID" value="NZ_PVBR01000006.1"/>
</dbReference>
<dbReference type="AlphaFoldDB" id="A0A2S9IT91"/>
<dbReference type="Gene3D" id="3.30.450.80">
    <property type="entry name" value="Transcription factor LuxR-like, autoinducer-binding domain"/>
    <property type="match status" value="1"/>
</dbReference>
<evidence type="ECO:0000313" key="5">
    <source>
        <dbReference type="EMBL" id="PRD43745.1"/>
    </source>
</evidence>
<sequence length="251" mass="27906">MEQPNDSRFVSIDRIAEAPGVQDALWAFQGHYEGISFVTYQLARTVAGKVDAPFVRTTYPESWIARYLLRGYVEVDPIVRDGFARRLPFHWHEVALDSDAANFLADASAHGVGGQGYSIPVVDKVRRRGLFSVNSVLPADLWKALVELHKQEWASLAQIVHGKAIYELHGEADPVPALSRREVECLHWTALGKDLKDIALILNLSDHTVRDYLKSARLKLGCATRSAAATRAIHLGIITPWPRQSPPNKGP</sequence>
<comment type="caution">
    <text evidence="5">The sequence shown here is derived from an EMBL/GenBank/DDBJ whole genome shotgun (WGS) entry which is preliminary data.</text>
</comment>
<protein>
    <submittedName>
        <fullName evidence="5">LuxR family transcriptional regulator</fullName>
    </submittedName>
</protein>
<dbReference type="GO" id="GO:0006355">
    <property type="term" value="P:regulation of DNA-templated transcription"/>
    <property type="evidence" value="ECO:0007669"/>
    <property type="project" value="InterPro"/>
</dbReference>
<dbReference type="Pfam" id="PF00196">
    <property type="entry name" value="GerE"/>
    <property type="match status" value="1"/>
</dbReference>
<evidence type="ECO:0000256" key="3">
    <source>
        <dbReference type="ARBA" id="ARBA00023163"/>
    </source>
</evidence>
<dbReference type="CDD" id="cd06170">
    <property type="entry name" value="LuxR_C_like"/>
    <property type="match status" value="1"/>
</dbReference>
<dbReference type="InterPro" id="IPR036693">
    <property type="entry name" value="TF_LuxR_autoind-bd_dom_sf"/>
</dbReference>
<keyword evidence="6" id="KW-1185">Reference proteome</keyword>
<dbReference type="SMART" id="SM00421">
    <property type="entry name" value="HTH_LUXR"/>
    <property type="match status" value="1"/>
</dbReference>